<keyword evidence="2" id="KW-1185">Reference proteome</keyword>
<evidence type="ECO:0000313" key="1">
    <source>
        <dbReference type="EMBL" id="KAI9510400.1"/>
    </source>
</evidence>
<dbReference type="EMBL" id="JAGFNK010000043">
    <property type="protein sequence ID" value="KAI9510400.1"/>
    <property type="molecule type" value="Genomic_DNA"/>
</dbReference>
<comment type="caution">
    <text evidence="1">The sequence shown here is derived from an EMBL/GenBank/DDBJ whole genome shotgun (WGS) entry which is preliminary data.</text>
</comment>
<accession>A0ACC0UFN7</accession>
<dbReference type="Proteomes" id="UP001207468">
    <property type="component" value="Unassembled WGS sequence"/>
</dbReference>
<organism evidence="1 2">
    <name type="scientific">Russula earlei</name>
    <dbReference type="NCBI Taxonomy" id="71964"/>
    <lineage>
        <taxon>Eukaryota</taxon>
        <taxon>Fungi</taxon>
        <taxon>Dikarya</taxon>
        <taxon>Basidiomycota</taxon>
        <taxon>Agaricomycotina</taxon>
        <taxon>Agaricomycetes</taxon>
        <taxon>Russulales</taxon>
        <taxon>Russulaceae</taxon>
        <taxon>Russula</taxon>
    </lineage>
</organism>
<reference evidence="1" key="1">
    <citation type="submission" date="2021-03" db="EMBL/GenBank/DDBJ databases">
        <title>Evolutionary priming and transition to the ectomycorrhizal habit in an iconic lineage of mushroom-forming fungi: is preadaptation a requirement?</title>
        <authorList>
            <consortium name="DOE Joint Genome Institute"/>
            <person name="Looney B.P."/>
            <person name="Miyauchi S."/>
            <person name="Morin E."/>
            <person name="Drula E."/>
            <person name="Courty P.E."/>
            <person name="Chicoki N."/>
            <person name="Fauchery L."/>
            <person name="Kohler A."/>
            <person name="Kuo A."/>
            <person name="LaButti K."/>
            <person name="Pangilinan J."/>
            <person name="Lipzen A."/>
            <person name="Riley R."/>
            <person name="Andreopoulos W."/>
            <person name="He G."/>
            <person name="Johnson J."/>
            <person name="Barry K.W."/>
            <person name="Grigoriev I.V."/>
            <person name="Nagy L."/>
            <person name="Hibbett D."/>
            <person name="Henrissat B."/>
            <person name="Matheny P.B."/>
            <person name="Labbe J."/>
            <person name="Martin A.F."/>
        </authorList>
    </citation>
    <scope>NUCLEOTIDE SEQUENCE</scope>
    <source>
        <strain evidence="1">BPL698</strain>
    </source>
</reference>
<proteinExistence type="predicted"/>
<gene>
    <name evidence="1" type="ORF">F5148DRAFT_976821</name>
</gene>
<name>A0ACC0UFN7_9AGAM</name>
<evidence type="ECO:0000313" key="2">
    <source>
        <dbReference type="Proteomes" id="UP001207468"/>
    </source>
</evidence>
<protein>
    <submittedName>
        <fullName evidence="1">Telomere length regulation protein-domain-containing protein</fullName>
    </submittedName>
</protein>
<sequence length="1032" mass="113020">MVAENHNDAGSQVRDVINKLQSPIPDLPALLVLVSSLLDCVGLLPPQYKQYNTAPLHPEAFNALRHLPPIQRALLEHVIPTWEPDLSREKLIPLVDQWFIPDAFSYASPAAGEVTAHAYGSILSLSLTPYSTNLLARLTKAYPLDRLHASVFSHLNRDSSPGQTTLAWEDVVKSILSVPARVANAFEGRGEIPKELEQGPYFANLCVRCEALLWKLSQESPKESMSSLTYLFTKLANVGAFPASKPTSPSQPSFFLSTLPVIRRRLSQGDTTTESYSSLWVTLLESLPSSFALQNILASLFAHITVPDTPLDTSSLSRGLVKREAGLLLGVAGRFGEDKKYLLECASAVVLTRDWSEGHARVYCCWAAGATTGVVDVRGEHLVVVMSVSSFSTPTLDTWTSSDHIKHSLLGRHHYLTLLLLITISYLPASSSTLRELALSVPFIRSISTYIGHLDPSVRRCGMLVAEEVARRTGKELDFKDWDGDDGGKPWTRSVRNLLCEKDADAEILGDDEGHEIAIEEIMEEDAFESASEPVQSSPPFRARPDGHDSDDSLTGYASLASSRSPSPTPSELAEIERDPTLRVGRTKISRPVYLAQLGEMIRGTSGLKTDQENQEADKLEVALDVSEELIRRKRGYGTELEENAVNLVYGLVGLHDNYELDGFDIKRQAALNALVACCPRKAAPAIVEEFFKNQYSTDQRYVMLNGLSLGALELAGLPLPAKAAVHPLAGDRVSFPSKRLPGTQHERYLLESSTTQVQGLLQDVARLAIENTREANADRTPDLVRERRLCIRQPAKVTEISQPSTAQLLEQIRMSRTQSAMTKFTDVAVESFLYPLINRFWLFLRDEQAREERTAHRDILHQYRGAGTGLILNALVLSHLLATLGVLVHASRNAPAWLAVVAPDALELAVTLGTRPISRGAEEEGESGGESGSGDDKDARVLTTALELALIVLDACVELDGGRSLSLEHTGLLLAAGEWAQGLFARLEKGILVKGGGGASEVRLRKAAAGVVIKVDEVSERWKRSMIDFTI</sequence>